<evidence type="ECO:0000313" key="1">
    <source>
        <dbReference type="EMBL" id="MFC7331310.1"/>
    </source>
</evidence>
<comment type="caution">
    <text evidence="1">The sequence shown here is derived from an EMBL/GenBank/DDBJ whole genome shotgun (WGS) entry which is preliminary data.</text>
</comment>
<dbReference type="SUPFAM" id="SSF55961">
    <property type="entry name" value="Bet v1-like"/>
    <property type="match status" value="2"/>
</dbReference>
<dbReference type="EMBL" id="JBHTBH010000019">
    <property type="protein sequence ID" value="MFC7331310.1"/>
    <property type="molecule type" value="Genomic_DNA"/>
</dbReference>
<dbReference type="InterPro" id="IPR019587">
    <property type="entry name" value="Polyketide_cyclase/dehydratase"/>
</dbReference>
<evidence type="ECO:0000313" key="2">
    <source>
        <dbReference type="Proteomes" id="UP001596540"/>
    </source>
</evidence>
<protein>
    <submittedName>
        <fullName evidence="1">Aromatase/cyclase</fullName>
    </submittedName>
</protein>
<keyword evidence="2" id="KW-1185">Reference proteome</keyword>
<dbReference type="Gene3D" id="3.30.530.20">
    <property type="match status" value="2"/>
</dbReference>
<dbReference type="CDD" id="cd08861">
    <property type="entry name" value="OtcD1_ARO-CYC_like"/>
    <property type="match status" value="2"/>
</dbReference>
<dbReference type="Proteomes" id="UP001596540">
    <property type="component" value="Unassembled WGS sequence"/>
</dbReference>
<name>A0ABW2KPU3_9ACTN</name>
<dbReference type="RefSeq" id="WP_379874074.1">
    <property type="nucleotide sequence ID" value="NZ_JBHTBH010000019.1"/>
</dbReference>
<gene>
    <name evidence="1" type="ORF">ACFQRF_26570</name>
</gene>
<reference evidence="2" key="1">
    <citation type="journal article" date="2019" name="Int. J. Syst. Evol. Microbiol.">
        <title>The Global Catalogue of Microorganisms (GCM) 10K type strain sequencing project: providing services to taxonomists for standard genome sequencing and annotation.</title>
        <authorList>
            <consortium name="The Broad Institute Genomics Platform"/>
            <consortium name="The Broad Institute Genome Sequencing Center for Infectious Disease"/>
            <person name="Wu L."/>
            <person name="Ma J."/>
        </authorList>
    </citation>
    <scope>NUCLEOTIDE SEQUENCE [LARGE SCALE GENOMIC DNA]</scope>
    <source>
        <strain evidence="2">CGMCC 4.7382</strain>
    </source>
</reference>
<accession>A0ABW2KPU3</accession>
<dbReference type="InterPro" id="IPR023393">
    <property type="entry name" value="START-like_dom_sf"/>
</dbReference>
<dbReference type="Pfam" id="PF10604">
    <property type="entry name" value="Polyketide_cyc2"/>
    <property type="match status" value="1"/>
</dbReference>
<organism evidence="1 2">
    <name type="scientific">Marinactinospora rubrisoli</name>
    <dbReference type="NCBI Taxonomy" id="2715399"/>
    <lineage>
        <taxon>Bacteria</taxon>
        <taxon>Bacillati</taxon>
        <taxon>Actinomycetota</taxon>
        <taxon>Actinomycetes</taxon>
        <taxon>Streptosporangiales</taxon>
        <taxon>Nocardiopsidaceae</taxon>
        <taxon>Marinactinospora</taxon>
    </lineage>
</organism>
<sequence length="316" mass="35339">MAATTRTTEHTTTVHAPADTVYELIADVTQWPHTFPPTIHTERIHATAGHEHIHIWALANGDVTDWTSRRHLDPTTRTIRFHQDTPHHPVAAMSGTWTLKPLTSTDTLLTLTHDFQAVDNAPHHLDWIERAVHTNSTSELDRLKHAAETRTTLTDLTLHFHDTLHITGDPTHTYDFLHRADLWPTRLPHVAHLDLHETPTGTQTMTMHTQPPGGGPTHTTRSIRLCFPPHRIVYKQTTLPALMTAHTGEWLITPDGNGGHTATSRHTVVLNPATIPTVLGQNATTTDARTYVHNALSTNSRTTLHHAKHHTEHQPA</sequence>
<proteinExistence type="predicted"/>